<comment type="similarity">
    <text evidence="1">Belongs to the 'GDXG' lipolytic enzyme family.</text>
</comment>
<dbReference type="RefSeq" id="XP_021861554.2">
    <property type="nucleotide sequence ID" value="XM_022005862.2"/>
</dbReference>
<dbReference type="GO" id="GO:0016787">
    <property type="term" value="F:hydrolase activity"/>
    <property type="evidence" value="ECO:0007669"/>
    <property type="project" value="InterPro"/>
</dbReference>
<dbReference type="SUPFAM" id="SSF53474">
    <property type="entry name" value="alpha/beta-Hydrolases"/>
    <property type="match status" value="1"/>
</dbReference>
<dbReference type="InterPro" id="IPR029058">
    <property type="entry name" value="AB_hydrolase_fold"/>
</dbReference>
<dbReference type="InterPro" id="IPR050466">
    <property type="entry name" value="Carboxylest/Gibb_receptor"/>
</dbReference>
<accession>A0A9R0J5E5</accession>
<dbReference type="InterPro" id="IPR013094">
    <property type="entry name" value="AB_hydrolase_3"/>
</dbReference>
<dbReference type="Proteomes" id="UP000813463">
    <property type="component" value="Chromosome 1"/>
</dbReference>
<reference evidence="3" key="1">
    <citation type="journal article" date="2021" name="Nat. Commun.">
        <title>Genomic analyses provide insights into spinach domestication and the genetic basis of agronomic traits.</title>
        <authorList>
            <person name="Cai X."/>
            <person name="Sun X."/>
            <person name="Xu C."/>
            <person name="Sun H."/>
            <person name="Wang X."/>
            <person name="Ge C."/>
            <person name="Zhang Z."/>
            <person name="Wang Q."/>
            <person name="Fei Z."/>
            <person name="Jiao C."/>
            <person name="Wang Q."/>
        </authorList>
    </citation>
    <scope>NUCLEOTIDE SEQUENCE [LARGE SCALE GENOMIC DNA]</scope>
    <source>
        <strain evidence="3">cv. Varoflay</strain>
    </source>
</reference>
<protein>
    <submittedName>
        <fullName evidence="4">Probable carboxylesterase 15</fullName>
    </submittedName>
</protein>
<dbReference type="AlphaFoldDB" id="A0A9R0J5E5"/>
<proteinExistence type="inferred from homology"/>
<name>A0A9R0J5E5_SPIOL</name>
<evidence type="ECO:0000313" key="4">
    <source>
        <dbReference type="RefSeq" id="XP_021861554.2"/>
    </source>
</evidence>
<sequence>MTIQERRVVDEVSGWLRIYDDGSVDRSWVGPPEPKFMVDPVSAHEDFIDGIAVQDVDTKMGPRVRVFMPETRPKEDTNEKLPVILHFPGGGFCISEPDWFMYYAVYSKLAKLGRAIVVSVYLRHAPENRLPAAIDDGFSALLWITSLARAETHDSWLTGRADFNRVFLIGDSSGANLVHEVGARAGKTDLCPLKLGGSIPIHIGACRSTRSRSELEMPQTPFLTLDMVDKFLSLALPIGSTKDHPITCPMGPAAPPLSGLHLPPILYCMAEKDLFIDTQTEFLEALKEGGKNVDVFVSKNMTHSFYLNKMAVDHDPETKAETEGLFYAIIDFVKRH</sequence>
<evidence type="ECO:0000313" key="3">
    <source>
        <dbReference type="Proteomes" id="UP000813463"/>
    </source>
</evidence>
<reference evidence="4" key="2">
    <citation type="submission" date="2025-08" db="UniProtKB">
        <authorList>
            <consortium name="RefSeq"/>
        </authorList>
    </citation>
    <scope>IDENTIFICATION</scope>
    <source>
        <tissue evidence="4">Leaf</tissue>
    </source>
</reference>
<organism evidence="3 4">
    <name type="scientific">Spinacia oleracea</name>
    <name type="common">Spinach</name>
    <dbReference type="NCBI Taxonomy" id="3562"/>
    <lineage>
        <taxon>Eukaryota</taxon>
        <taxon>Viridiplantae</taxon>
        <taxon>Streptophyta</taxon>
        <taxon>Embryophyta</taxon>
        <taxon>Tracheophyta</taxon>
        <taxon>Spermatophyta</taxon>
        <taxon>Magnoliopsida</taxon>
        <taxon>eudicotyledons</taxon>
        <taxon>Gunneridae</taxon>
        <taxon>Pentapetalae</taxon>
        <taxon>Caryophyllales</taxon>
        <taxon>Chenopodiaceae</taxon>
        <taxon>Chenopodioideae</taxon>
        <taxon>Anserineae</taxon>
        <taxon>Spinacia</taxon>
    </lineage>
</organism>
<dbReference type="PANTHER" id="PTHR23024">
    <property type="entry name" value="ARYLACETAMIDE DEACETYLASE"/>
    <property type="match status" value="1"/>
</dbReference>
<dbReference type="Gene3D" id="3.40.50.1820">
    <property type="entry name" value="alpha/beta hydrolase"/>
    <property type="match status" value="1"/>
</dbReference>
<evidence type="ECO:0000256" key="1">
    <source>
        <dbReference type="ARBA" id="ARBA00010515"/>
    </source>
</evidence>
<dbReference type="Pfam" id="PF07859">
    <property type="entry name" value="Abhydrolase_3"/>
    <property type="match status" value="1"/>
</dbReference>
<dbReference type="GeneID" id="110800547"/>
<gene>
    <name evidence="4" type="primary">LOC110800547</name>
</gene>
<evidence type="ECO:0000259" key="2">
    <source>
        <dbReference type="Pfam" id="PF07859"/>
    </source>
</evidence>
<feature type="domain" description="Alpha/beta hydrolase fold-3" evidence="2">
    <location>
        <begin position="84"/>
        <end position="306"/>
    </location>
</feature>
<dbReference type="PANTHER" id="PTHR23024:SF135">
    <property type="entry name" value="CELL DEATH ASSOCIATED PROTEIN"/>
    <property type="match status" value="1"/>
</dbReference>
<keyword evidence="3" id="KW-1185">Reference proteome</keyword>
<dbReference type="KEGG" id="soe:110800547"/>